<organism evidence="1 2">
    <name type="scientific">Trichogramma brassicae</name>
    <dbReference type="NCBI Taxonomy" id="86971"/>
    <lineage>
        <taxon>Eukaryota</taxon>
        <taxon>Metazoa</taxon>
        <taxon>Ecdysozoa</taxon>
        <taxon>Arthropoda</taxon>
        <taxon>Hexapoda</taxon>
        <taxon>Insecta</taxon>
        <taxon>Pterygota</taxon>
        <taxon>Neoptera</taxon>
        <taxon>Endopterygota</taxon>
        <taxon>Hymenoptera</taxon>
        <taxon>Apocrita</taxon>
        <taxon>Proctotrupomorpha</taxon>
        <taxon>Chalcidoidea</taxon>
        <taxon>Trichogrammatidae</taxon>
        <taxon>Trichogramma</taxon>
    </lineage>
</organism>
<evidence type="ECO:0000313" key="1">
    <source>
        <dbReference type="EMBL" id="CAB0028296.1"/>
    </source>
</evidence>
<accession>A0A6H5HV52</accession>
<protein>
    <submittedName>
        <fullName evidence="1">Uncharacterized protein</fullName>
    </submittedName>
</protein>
<name>A0A6H5HV52_9HYME</name>
<dbReference type="Proteomes" id="UP000479190">
    <property type="component" value="Unassembled WGS sequence"/>
</dbReference>
<evidence type="ECO:0000313" key="2">
    <source>
        <dbReference type="Proteomes" id="UP000479190"/>
    </source>
</evidence>
<proteinExistence type="predicted"/>
<dbReference type="EMBL" id="CADCXV010000114">
    <property type="protein sequence ID" value="CAB0028296.1"/>
    <property type="molecule type" value="Genomic_DNA"/>
</dbReference>
<sequence length="423" mass="49172">MDLYDDRCVRLSALRKKCEDCQVRQVMRMNLYDDRCATFGITEKVRGLPGTASDAYAYELYDDDRCATFGHYGKKCEDCQLRQVMRMNLYDDRCATFGITEKVRGLPVTASDAYELVRRSCEDCQLRQVMRMRMNLYDDRCATFGITEKVREDCQLRQVMRMNLYDDRCATFGITEKVRGLPVTASDAYELVRRSCEDCQLRHVMRYETVRRSVCDFRHYALRKKCEDCQLRQVMRMNLYDDRCATFGITEKVRGLPVTASDAYELVRRSVCDFRHYGKKCEDCQLRQVMRMNLYDDRCATFGITEKVRGLPVTASDAYELDDDRCATFGITEKVRGLPVTASDAYELVRLSCEDCQLRQVMRMNSYDDRCATFGITEKVRGLQFTAGDAYELVRRSCATFGLTKKVRGLREMSSDAYELVRV</sequence>
<dbReference type="AlphaFoldDB" id="A0A6H5HV52"/>
<keyword evidence="2" id="KW-1185">Reference proteome</keyword>
<reference evidence="1 2" key="1">
    <citation type="submission" date="2020-02" db="EMBL/GenBank/DDBJ databases">
        <authorList>
            <person name="Ferguson B K."/>
        </authorList>
    </citation>
    <scope>NUCLEOTIDE SEQUENCE [LARGE SCALE GENOMIC DNA]</scope>
</reference>
<gene>
    <name evidence="1" type="ORF">TBRA_LOCUS493</name>
</gene>